<protein>
    <submittedName>
        <fullName evidence="2">Uncharacterized protein</fullName>
    </submittedName>
</protein>
<accession>A0AAP4D6C9</accession>
<organism evidence="2 3">
    <name type="scientific">Marinimicrococcus flavescens</name>
    <dbReference type="NCBI Taxonomy" id="3031815"/>
    <lineage>
        <taxon>Bacteria</taxon>
        <taxon>Pseudomonadati</taxon>
        <taxon>Pseudomonadota</taxon>
        <taxon>Alphaproteobacteria</taxon>
        <taxon>Geminicoccales</taxon>
        <taxon>Geminicoccaceae</taxon>
        <taxon>Marinimicrococcus</taxon>
    </lineage>
</organism>
<feature type="region of interest" description="Disordered" evidence="1">
    <location>
        <begin position="40"/>
        <end position="62"/>
    </location>
</feature>
<keyword evidence="3" id="KW-1185">Reference proteome</keyword>
<dbReference type="RefSeq" id="WP_327789797.1">
    <property type="nucleotide sequence ID" value="NZ_JARGEQ010000126.1"/>
</dbReference>
<reference evidence="2 3" key="1">
    <citation type="submission" date="2023-03" db="EMBL/GenBank/DDBJ databases">
        <title>YIM 152171 draft genome.</title>
        <authorList>
            <person name="Yang Z."/>
        </authorList>
    </citation>
    <scope>NUCLEOTIDE SEQUENCE [LARGE SCALE GENOMIC DNA]</scope>
    <source>
        <strain evidence="2 3">YIM 152171</strain>
    </source>
</reference>
<gene>
    <name evidence="2" type="ORF">PZ740_13405</name>
</gene>
<dbReference type="Proteomes" id="UP001301140">
    <property type="component" value="Unassembled WGS sequence"/>
</dbReference>
<dbReference type="AlphaFoldDB" id="A0AAP4D6C9"/>
<evidence type="ECO:0000313" key="2">
    <source>
        <dbReference type="EMBL" id="MDF1587378.1"/>
    </source>
</evidence>
<proteinExistence type="predicted"/>
<evidence type="ECO:0000256" key="1">
    <source>
        <dbReference type="SAM" id="MobiDB-lite"/>
    </source>
</evidence>
<evidence type="ECO:0000313" key="3">
    <source>
        <dbReference type="Proteomes" id="UP001301140"/>
    </source>
</evidence>
<sequence>MKTSVQKRLEMTRRKLLGRRAVGAVAVRNQLALQGAGEMAMAGGPSLSQGHPRPHLRLVLDD</sequence>
<name>A0AAP4D6C9_9PROT</name>
<dbReference type="EMBL" id="JARGEQ010000126">
    <property type="protein sequence ID" value="MDF1587378.1"/>
    <property type="molecule type" value="Genomic_DNA"/>
</dbReference>
<comment type="caution">
    <text evidence="2">The sequence shown here is derived from an EMBL/GenBank/DDBJ whole genome shotgun (WGS) entry which is preliminary data.</text>
</comment>